<dbReference type="InterPro" id="IPR013103">
    <property type="entry name" value="RVT_2"/>
</dbReference>
<name>A0A6L2NJ19_TANCI</name>
<reference evidence="3" key="1">
    <citation type="journal article" date="2019" name="Sci. Rep.">
        <title>Draft genome of Tanacetum cinerariifolium, the natural source of mosquito coil.</title>
        <authorList>
            <person name="Yamashiro T."/>
            <person name="Shiraishi A."/>
            <person name="Satake H."/>
            <person name="Nakayama K."/>
        </authorList>
    </citation>
    <scope>NUCLEOTIDE SEQUENCE</scope>
</reference>
<comment type="caution">
    <text evidence="3">The sequence shown here is derived from an EMBL/GenBank/DDBJ whole genome shotgun (WGS) entry which is preliminary data.</text>
</comment>
<dbReference type="AlphaFoldDB" id="A0A6L2NJ19"/>
<proteinExistence type="predicted"/>
<feature type="region of interest" description="Disordered" evidence="1">
    <location>
        <begin position="604"/>
        <end position="631"/>
    </location>
</feature>
<evidence type="ECO:0000256" key="1">
    <source>
        <dbReference type="SAM" id="MobiDB-lite"/>
    </source>
</evidence>
<dbReference type="Pfam" id="PF07727">
    <property type="entry name" value="RVT_2"/>
    <property type="match status" value="1"/>
</dbReference>
<feature type="compositionally biased region" description="Basic and acidic residues" evidence="1">
    <location>
        <begin position="614"/>
        <end position="630"/>
    </location>
</feature>
<organism evidence="3">
    <name type="scientific">Tanacetum cinerariifolium</name>
    <name type="common">Dalmatian daisy</name>
    <name type="synonym">Chrysanthemum cinerariifolium</name>
    <dbReference type="NCBI Taxonomy" id="118510"/>
    <lineage>
        <taxon>Eukaryota</taxon>
        <taxon>Viridiplantae</taxon>
        <taxon>Streptophyta</taxon>
        <taxon>Embryophyta</taxon>
        <taxon>Tracheophyta</taxon>
        <taxon>Spermatophyta</taxon>
        <taxon>Magnoliopsida</taxon>
        <taxon>eudicotyledons</taxon>
        <taxon>Gunneridae</taxon>
        <taxon>Pentapetalae</taxon>
        <taxon>asterids</taxon>
        <taxon>campanulids</taxon>
        <taxon>Asterales</taxon>
        <taxon>Asteraceae</taxon>
        <taxon>Asteroideae</taxon>
        <taxon>Anthemideae</taxon>
        <taxon>Anthemidinae</taxon>
        <taxon>Tanacetum</taxon>
    </lineage>
</organism>
<accession>A0A6L2NJ19</accession>
<sequence length="1063" mass="120571">MKLEKALLDFDSNQEKMLSHLRIQLGQQQDDMIGKINLSWKTVSEKLNDVSTLKSAGNFMAPKSVTAISHVKKEELRMKGIKSPSKLFSPKYLSPASIKELNENLSASKRVHFVNSIVILSKDRDTKKYVSSTNVCKHDLGKITGGNKEVKEQGNEEDEMETDIEVEKVIEEEESVFKTDEEVKEILEEDKDDENFKSFPTMKELSHHECQPDRFVDTDNPNHVYKLKKAPYGLKQLYANVDTPMVEKSKLDEDKAGKTVDPSHYHGMIGTLLYLISILWMRSQLTDYGLGFNKILMYCDNKSPIALYCNNVQHSRSKHNDIRFYFIKEHVENGVIKLYFVNTEYQLADIFTNALSKGRIEFLINKLGMQSFSPKTLKQLADEVEEYQNQRNLPRDIPLVSVEVLSQNQRNLPRDIPLVSVEVLRVCNMRHASALDFASRESQTSAILVEVEVEIEHLLDGGNRREIFKTVGLRWVPTGNIFTSSTTKVDSEPPNGSNENITNQNKCEQTLDVSAGTLDLSACTSLNSKEEGIRVCSELGLYDHNNEQSSSKLVPKVVPPPDKTATSRQVLELLFHHHITMLRYDGDECDKGRIPTKIELTVEQSQQGVSNDFLRSDDKAEDDKPTDDIGSKTVIEPVNKEDQAYSDDLARLISQEKEVGDAMDSLSKEFEQGCMNQRGAIKAGSTNSFNIVSNPINATKDTVELRSTGIFTSAYYDDLDTFTSPVQSVGAKADFNNMESSTVVYKNKKDERGIVVRNKARLVAQGYRQEERIDYDEVFAPVARIEAIRIFLAFVSFMRFIIYQIDVMSALLYVRIEEEVYVSQPPGFIDLQFLNKVNQSEEGIFISQYKYVVEILKKHDFSSVRTTSIPIETQKPLVQDEEAADVDVNLYRSMIRSLMYLAASKPEIMFAFCACSRFQVTPKLSHLHAVKQIFRYLKGQSKLGLWYPRGSPFDLEAYLNSDYAGANLYKRSTTREKTKSNADFHQIVDFLTSSFIHHALTVSPTIYASNVEQFWNTTISQTINNEKQSHATIDGKTVVIIKSLVRRDLIFTDGNGITCLTNA</sequence>
<feature type="domain" description="Reverse transcriptase Ty1/copia-type" evidence="2">
    <location>
        <begin position="742"/>
        <end position="838"/>
    </location>
</feature>
<evidence type="ECO:0000259" key="2">
    <source>
        <dbReference type="Pfam" id="PF07727"/>
    </source>
</evidence>
<gene>
    <name evidence="3" type="ORF">Tci_056573</name>
</gene>
<dbReference type="CDD" id="cd09272">
    <property type="entry name" value="RNase_HI_RT_Ty1"/>
    <property type="match status" value="1"/>
</dbReference>
<dbReference type="PANTHER" id="PTHR11439">
    <property type="entry name" value="GAG-POL-RELATED RETROTRANSPOSON"/>
    <property type="match status" value="1"/>
</dbReference>
<dbReference type="PANTHER" id="PTHR11439:SF495">
    <property type="entry name" value="REVERSE TRANSCRIPTASE, RNA-DEPENDENT DNA POLYMERASE-RELATED"/>
    <property type="match status" value="1"/>
</dbReference>
<dbReference type="EMBL" id="BKCJ010008928">
    <property type="protein sequence ID" value="GEU84595.1"/>
    <property type="molecule type" value="Genomic_DNA"/>
</dbReference>
<evidence type="ECO:0000313" key="3">
    <source>
        <dbReference type="EMBL" id="GEU84595.1"/>
    </source>
</evidence>
<protein>
    <recommendedName>
        <fullName evidence="2">Reverse transcriptase Ty1/copia-type domain-containing protein</fullName>
    </recommendedName>
</protein>